<feature type="compositionally biased region" description="Polar residues" evidence="1">
    <location>
        <begin position="98"/>
        <end position="109"/>
    </location>
</feature>
<dbReference type="SMART" id="SM00295">
    <property type="entry name" value="B41"/>
    <property type="match status" value="1"/>
</dbReference>
<dbReference type="InterPro" id="IPR014352">
    <property type="entry name" value="FERM/acyl-CoA-bd_prot_sf"/>
</dbReference>
<dbReference type="SUPFAM" id="SSF50729">
    <property type="entry name" value="PH domain-like"/>
    <property type="match status" value="1"/>
</dbReference>
<evidence type="ECO:0000259" key="2">
    <source>
        <dbReference type="PROSITE" id="PS50057"/>
    </source>
</evidence>
<proteinExistence type="predicted"/>
<dbReference type="InterPro" id="IPR019748">
    <property type="entry name" value="FERM_central"/>
</dbReference>
<dbReference type="InterPro" id="IPR011993">
    <property type="entry name" value="PH-like_dom_sf"/>
</dbReference>
<dbReference type="PANTHER" id="PTHR23280:SF32">
    <property type="entry name" value="FI22325P1"/>
    <property type="match status" value="1"/>
</dbReference>
<dbReference type="PANTHER" id="PTHR23280">
    <property type="entry name" value="4.1 G PROTEIN"/>
    <property type="match status" value="1"/>
</dbReference>
<name>A0AAV2TBY1_CALDB</name>
<dbReference type="GO" id="GO:0005856">
    <property type="term" value="C:cytoskeleton"/>
    <property type="evidence" value="ECO:0007669"/>
    <property type="project" value="TreeGrafter"/>
</dbReference>
<reference evidence="3" key="1">
    <citation type="submission" date="2024-06" db="EMBL/GenBank/DDBJ databases">
        <authorList>
            <person name="Liu X."/>
            <person name="Lenzi L."/>
            <person name="Haldenby T S."/>
            <person name="Uol C."/>
        </authorList>
    </citation>
    <scope>NUCLEOTIDE SEQUENCE</scope>
</reference>
<dbReference type="CDD" id="cd14473">
    <property type="entry name" value="FERM_B-lobe"/>
    <property type="match status" value="1"/>
</dbReference>
<gene>
    <name evidence="3" type="ORF">CDAUBV1_LOCUS7027</name>
</gene>
<accession>A0AAV2TBY1</accession>
<dbReference type="Gene3D" id="1.20.80.10">
    <property type="match status" value="1"/>
</dbReference>
<dbReference type="InterPro" id="IPR000299">
    <property type="entry name" value="FERM_domain"/>
</dbReference>
<sequence length="667" mass="73748">MKGCKSYGLSFRVKHYPPDPVNDVKQNITRYLLYLQIRRDLAQGRLLCPSPLVGRIGALVAQAEFGDAPSSEQQDENTTDASSSPVGVATENPELDASAQSSKNNQTSAGKVEAQNKEIQTPTFKTNYLKEFKILISQTPKMEAEIMGEHAKLRGLSAQEAESELLTQASKLTTYGIDPFPVLPLHKIYMPRSSSSNGLGANESGDQTKTDPLQAVETREAVELPKGTAFYMGITGTGLATFVGLKKNQEYHWDQIQRLGCDGRLFLLYLKKPQSKNTLLTYQCESKAAALALWCWTVDRKCFFTLKQASEAKILRPSSSIFHRTHTYRFSGRSQKELTSADIRDPGKEFVRVSSLRRVTSPHSTGDSNSLLGHATLPSRLRPRLDIRGGLESGETFEPPKEHVPLVIVPETVAEHPAEDDHQTNEKERTEDPKPESTEAEADLKPEFENIDVAQEAPIQPAQLPVQLTAPLTVAEVHEPKKAILIPNHVDQNHAEVRKRVEVNVLQSAAYQQVVSDLDRMINKHIDVNKSEMSKPGSTVVEKTAVQNGEVLKAAPEKAVLNGQPKTKPKTQNMEEISKKRTLPNGSVESAKNPEEKLSLMTTKTVTITAMTLATVAGLIMLMETKPSENGGLYHIVRESLLISTFESYVYSPMRNAIVGILSTFWS</sequence>
<dbReference type="Proteomes" id="UP001497525">
    <property type="component" value="Unassembled WGS sequence"/>
</dbReference>
<dbReference type="InterPro" id="IPR018980">
    <property type="entry name" value="FERM_PH-like_C"/>
</dbReference>
<feature type="region of interest" description="Disordered" evidence="1">
    <location>
        <begin position="66"/>
        <end position="118"/>
    </location>
</feature>
<dbReference type="AlphaFoldDB" id="A0AAV2TBY1"/>
<evidence type="ECO:0000313" key="4">
    <source>
        <dbReference type="Proteomes" id="UP001497525"/>
    </source>
</evidence>
<dbReference type="InterPro" id="IPR019749">
    <property type="entry name" value="Band_41_domain"/>
</dbReference>
<dbReference type="SUPFAM" id="SSF47031">
    <property type="entry name" value="Second domain of FERM"/>
    <property type="match status" value="1"/>
</dbReference>
<dbReference type="Gene3D" id="2.30.29.30">
    <property type="entry name" value="Pleckstrin-homology domain (PH domain)/Phosphotyrosine-binding domain (PTB)"/>
    <property type="match status" value="1"/>
</dbReference>
<dbReference type="EMBL" id="CAXLJL010000157">
    <property type="protein sequence ID" value="CAL5133786.1"/>
    <property type="molecule type" value="Genomic_DNA"/>
</dbReference>
<dbReference type="GO" id="GO:0031032">
    <property type="term" value="P:actomyosin structure organization"/>
    <property type="evidence" value="ECO:0007669"/>
    <property type="project" value="TreeGrafter"/>
</dbReference>
<organism evidence="3 4">
    <name type="scientific">Calicophoron daubneyi</name>
    <name type="common">Rumen fluke</name>
    <name type="synonym">Paramphistomum daubneyi</name>
    <dbReference type="NCBI Taxonomy" id="300641"/>
    <lineage>
        <taxon>Eukaryota</taxon>
        <taxon>Metazoa</taxon>
        <taxon>Spiralia</taxon>
        <taxon>Lophotrochozoa</taxon>
        <taxon>Platyhelminthes</taxon>
        <taxon>Trematoda</taxon>
        <taxon>Digenea</taxon>
        <taxon>Plagiorchiida</taxon>
        <taxon>Pronocephalata</taxon>
        <taxon>Paramphistomoidea</taxon>
        <taxon>Paramphistomidae</taxon>
        <taxon>Calicophoron</taxon>
    </lineage>
</organism>
<feature type="domain" description="FERM" evidence="2">
    <location>
        <begin position="1"/>
        <end position="308"/>
    </location>
</feature>
<dbReference type="Pfam" id="PF09380">
    <property type="entry name" value="FERM_C"/>
    <property type="match status" value="1"/>
</dbReference>
<dbReference type="InterPro" id="IPR035963">
    <property type="entry name" value="FERM_2"/>
</dbReference>
<protein>
    <recommendedName>
        <fullName evidence="2">FERM domain-containing protein</fullName>
    </recommendedName>
</protein>
<dbReference type="Pfam" id="PF00373">
    <property type="entry name" value="FERM_M"/>
    <property type="match status" value="1"/>
</dbReference>
<feature type="region of interest" description="Disordered" evidence="1">
    <location>
        <begin position="414"/>
        <end position="441"/>
    </location>
</feature>
<evidence type="ECO:0000313" key="3">
    <source>
        <dbReference type="EMBL" id="CAL5133786.1"/>
    </source>
</evidence>
<comment type="caution">
    <text evidence="3">The sequence shown here is derived from an EMBL/GenBank/DDBJ whole genome shotgun (WGS) entry which is preliminary data.</text>
</comment>
<evidence type="ECO:0000256" key="1">
    <source>
        <dbReference type="SAM" id="MobiDB-lite"/>
    </source>
</evidence>
<dbReference type="PROSITE" id="PS50057">
    <property type="entry name" value="FERM_3"/>
    <property type="match status" value="1"/>
</dbReference>